<organism evidence="1 2">
    <name type="scientific">Aeromicrobium wangtongii</name>
    <dbReference type="NCBI Taxonomy" id="2969247"/>
    <lineage>
        <taxon>Bacteria</taxon>
        <taxon>Bacillati</taxon>
        <taxon>Actinomycetota</taxon>
        <taxon>Actinomycetes</taxon>
        <taxon>Propionibacteriales</taxon>
        <taxon>Nocardioidaceae</taxon>
        <taxon>Aeromicrobium</taxon>
    </lineage>
</organism>
<dbReference type="RefSeq" id="WP_232403995.1">
    <property type="nucleotide sequence ID" value="NZ_CP102173.1"/>
</dbReference>
<proteinExistence type="predicted"/>
<name>A0ABY5M8E7_9ACTN</name>
<dbReference type="PANTHER" id="PTHR10668:SF105">
    <property type="entry name" value="DEHYDROGENASE-RELATED"/>
    <property type="match status" value="1"/>
</dbReference>
<dbReference type="SUPFAM" id="SSF51905">
    <property type="entry name" value="FAD/NAD(P)-binding domain"/>
    <property type="match status" value="1"/>
</dbReference>
<dbReference type="Pfam" id="PF13450">
    <property type="entry name" value="NAD_binding_8"/>
    <property type="match status" value="1"/>
</dbReference>
<evidence type="ECO:0000313" key="2">
    <source>
        <dbReference type="Proteomes" id="UP001316184"/>
    </source>
</evidence>
<reference evidence="1 2" key="1">
    <citation type="submission" date="2022-08" db="EMBL/GenBank/DDBJ databases">
        <title>novel species in genus Aeromicrobium.</title>
        <authorList>
            <person name="Ye L."/>
        </authorList>
    </citation>
    <scope>NUCLEOTIDE SEQUENCE [LARGE SCALE GENOMIC DNA]</scope>
    <source>
        <strain evidence="2">zg-Y1379</strain>
    </source>
</reference>
<dbReference type="Gene3D" id="3.50.50.60">
    <property type="entry name" value="FAD/NAD(P)-binding domain"/>
    <property type="match status" value="1"/>
</dbReference>
<keyword evidence="2" id="KW-1185">Reference proteome</keyword>
<dbReference type="EMBL" id="CP102173">
    <property type="protein sequence ID" value="UUP13411.1"/>
    <property type="molecule type" value="Genomic_DNA"/>
</dbReference>
<dbReference type="InterPro" id="IPR036188">
    <property type="entry name" value="FAD/NAD-bd_sf"/>
</dbReference>
<sequence>MTSAVVVGSGPNGLAAAVVLARAGVAVTVLEAEDEIGGGTRSAELNVPGVLHDICSATHPTGVASPFFASLGLERHGLRWLWPEVDAAHPLDGGRAGVLFRDLDRTVDLLGRDGPAWRRLFEPLAEHADELIGEIFGPIIHVPRHPVLLARFGLRAMQPASWIARRWHTQEARGLFAGLAAHASHPLTRPTTGGLGLMFAMTSHAYGWPVAQGGSRAIAAALAADVVEHGGRIETGHRVTELPQADIVMFDTTPATVLDVAGSQIPARVARPLRRWRTGPAAFKVDFAVDGSVPWTNEWARKAGTVHVGGTLEQIVDAERQVHAGRMPARPFVLLCQQYLADPGRSSGDIHPVWAYAHVPTGFTGDATEAVIDQVERFAPGFRDRIVARTVTTPAQLEAHNANYAGGDIAGGANDPWQLVMRPRMSPNPYSLGVKGLYLCSASTPPGGGVHGMGGFHAATRALAELRELDG</sequence>
<dbReference type="Proteomes" id="UP001316184">
    <property type="component" value="Chromosome"/>
</dbReference>
<evidence type="ECO:0000313" key="1">
    <source>
        <dbReference type="EMBL" id="UUP13411.1"/>
    </source>
</evidence>
<dbReference type="PANTHER" id="PTHR10668">
    <property type="entry name" value="PHYTOENE DEHYDROGENASE"/>
    <property type="match status" value="1"/>
</dbReference>
<protein>
    <submittedName>
        <fullName evidence="1">NAD(P)/FAD-dependent oxidoreductase</fullName>
    </submittedName>
</protein>
<gene>
    <name evidence="1" type="ORF">NQV15_16410</name>
</gene>
<dbReference type="PRINTS" id="PR00419">
    <property type="entry name" value="ADXRDTASE"/>
</dbReference>
<accession>A0ABY5M8E7</accession>